<sequence length="79" mass="9268">MKPSGKFDMDSLVDFTGTCLSAKTFVKPMNVAADLYYEFYHPICAKWMMDRWKPKLLSWKLNEDYRQSWSPNFCTTSPA</sequence>
<dbReference type="EMBL" id="MUJZ01029425">
    <property type="protein sequence ID" value="OTF78119.1"/>
    <property type="molecule type" value="Genomic_DNA"/>
</dbReference>
<proteinExistence type="predicted"/>
<evidence type="ECO:0000313" key="1">
    <source>
        <dbReference type="EMBL" id="OTF78119.1"/>
    </source>
</evidence>
<organism evidence="1 2">
    <name type="scientific">Euroglyphus maynei</name>
    <name type="common">Mayne's house dust mite</name>
    <dbReference type="NCBI Taxonomy" id="6958"/>
    <lineage>
        <taxon>Eukaryota</taxon>
        <taxon>Metazoa</taxon>
        <taxon>Ecdysozoa</taxon>
        <taxon>Arthropoda</taxon>
        <taxon>Chelicerata</taxon>
        <taxon>Arachnida</taxon>
        <taxon>Acari</taxon>
        <taxon>Acariformes</taxon>
        <taxon>Sarcoptiformes</taxon>
        <taxon>Astigmata</taxon>
        <taxon>Psoroptidia</taxon>
        <taxon>Analgoidea</taxon>
        <taxon>Pyroglyphidae</taxon>
        <taxon>Pyroglyphinae</taxon>
        <taxon>Euroglyphus</taxon>
    </lineage>
</organism>
<protein>
    <submittedName>
        <fullName evidence="1">Uncharacterized protein</fullName>
    </submittedName>
</protein>
<dbReference type="Proteomes" id="UP000194236">
    <property type="component" value="Unassembled WGS sequence"/>
</dbReference>
<dbReference type="AlphaFoldDB" id="A0A1Y3BB70"/>
<comment type="caution">
    <text evidence="1">The sequence shown here is derived from an EMBL/GenBank/DDBJ whole genome shotgun (WGS) entry which is preliminary data.</text>
</comment>
<gene>
    <name evidence="1" type="ORF">BLA29_011507</name>
</gene>
<evidence type="ECO:0000313" key="2">
    <source>
        <dbReference type="Proteomes" id="UP000194236"/>
    </source>
</evidence>
<name>A0A1Y3BB70_EURMA</name>
<accession>A0A1Y3BB70</accession>
<reference evidence="1 2" key="1">
    <citation type="submission" date="2017-03" db="EMBL/GenBank/DDBJ databases">
        <title>Genome Survey of Euroglyphus maynei.</title>
        <authorList>
            <person name="Arlian L.G."/>
            <person name="Morgan M.S."/>
            <person name="Rider S.D."/>
        </authorList>
    </citation>
    <scope>NUCLEOTIDE SEQUENCE [LARGE SCALE GENOMIC DNA]</scope>
    <source>
        <strain evidence="1">Arlian Lab</strain>
        <tissue evidence="1">Whole body</tissue>
    </source>
</reference>
<keyword evidence="2" id="KW-1185">Reference proteome</keyword>